<protein>
    <submittedName>
        <fullName evidence="2">DUF2934 domain-containing protein</fullName>
    </submittedName>
</protein>
<feature type="region of interest" description="Disordered" evidence="1">
    <location>
        <begin position="16"/>
        <end position="158"/>
    </location>
</feature>
<evidence type="ECO:0000256" key="1">
    <source>
        <dbReference type="SAM" id="MobiDB-lite"/>
    </source>
</evidence>
<feature type="compositionally biased region" description="Pro residues" evidence="1">
    <location>
        <begin position="119"/>
        <end position="129"/>
    </location>
</feature>
<reference evidence="2 3" key="1">
    <citation type="submission" date="2021-01" db="EMBL/GenBank/DDBJ databases">
        <title>Belnapia mucosa sp. nov. and Belnapia arida sp. nov., isolated from the Tabernas Desert (Almeria, Spain).</title>
        <authorList>
            <person name="Molina-Menor E."/>
            <person name="Vidal-Verdu A."/>
            <person name="Calonge A."/>
            <person name="Satari L."/>
            <person name="Pereto Magraner J."/>
            <person name="Porcar Miralles M."/>
        </authorList>
    </citation>
    <scope>NUCLEOTIDE SEQUENCE [LARGE SCALE GENOMIC DNA]</scope>
    <source>
        <strain evidence="2 3">T6</strain>
    </source>
</reference>
<dbReference type="Proteomes" id="UP000606490">
    <property type="component" value="Unassembled WGS sequence"/>
</dbReference>
<sequence length="158" mass="15606">MPDEERIRRRAHEIWEREGRPEGRHEAHWAEACREVAADGDGTGEAASSPGVNDDAPAPPQMPVSGILGGQVGGEGAASLSGGVGTTLREGSGAAGGSAGDASVLRPGTGASMEESPPRLGPAPVPPDDAGPGLAATGSPHGPSPGNRGKGRNKRGGA</sequence>
<dbReference type="Pfam" id="PF11154">
    <property type="entry name" value="DUF2934"/>
    <property type="match status" value="1"/>
</dbReference>
<name>A0ABS1V9G7_9PROT</name>
<keyword evidence="3" id="KW-1185">Reference proteome</keyword>
<dbReference type="InterPro" id="IPR021327">
    <property type="entry name" value="DUF2934"/>
</dbReference>
<evidence type="ECO:0000313" key="3">
    <source>
        <dbReference type="Proteomes" id="UP000606490"/>
    </source>
</evidence>
<feature type="compositionally biased region" description="Basic residues" evidence="1">
    <location>
        <begin position="149"/>
        <end position="158"/>
    </location>
</feature>
<dbReference type="EMBL" id="JAEUXJ010000008">
    <property type="protein sequence ID" value="MBL6457384.1"/>
    <property type="molecule type" value="Genomic_DNA"/>
</dbReference>
<comment type="caution">
    <text evidence="2">The sequence shown here is derived from an EMBL/GenBank/DDBJ whole genome shotgun (WGS) entry which is preliminary data.</text>
</comment>
<organism evidence="2 3">
    <name type="scientific">Belnapia mucosa</name>
    <dbReference type="NCBI Taxonomy" id="2804532"/>
    <lineage>
        <taxon>Bacteria</taxon>
        <taxon>Pseudomonadati</taxon>
        <taxon>Pseudomonadota</taxon>
        <taxon>Alphaproteobacteria</taxon>
        <taxon>Acetobacterales</taxon>
        <taxon>Roseomonadaceae</taxon>
        <taxon>Belnapia</taxon>
    </lineage>
</organism>
<feature type="compositionally biased region" description="Gly residues" evidence="1">
    <location>
        <begin position="67"/>
        <end position="76"/>
    </location>
</feature>
<accession>A0ABS1V9G7</accession>
<gene>
    <name evidence="2" type="ORF">JMJ55_18780</name>
</gene>
<proteinExistence type="predicted"/>
<dbReference type="RefSeq" id="WP_202827126.1">
    <property type="nucleotide sequence ID" value="NZ_JAEUXJ010000008.1"/>
</dbReference>
<evidence type="ECO:0000313" key="2">
    <source>
        <dbReference type="EMBL" id="MBL6457384.1"/>
    </source>
</evidence>
<feature type="compositionally biased region" description="Basic and acidic residues" evidence="1">
    <location>
        <begin position="16"/>
        <end position="37"/>
    </location>
</feature>